<evidence type="ECO:0000256" key="3">
    <source>
        <dbReference type="PROSITE-ProRule" id="PRU00221"/>
    </source>
</evidence>
<dbReference type="AlphaFoldDB" id="A0AAD5S3R0"/>
<feature type="non-terminal residue" evidence="4">
    <location>
        <position position="180"/>
    </location>
</feature>
<evidence type="ECO:0000256" key="1">
    <source>
        <dbReference type="ARBA" id="ARBA00022574"/>
    </source>
</evidence>
<dbReference type="PROSITE" id="PS50082">
    <property type="entry name" value="WD_REPEATS_2"/>
    <property type="match status" value="1"/>
</dbReference>
<dbReference type="SUPFAM" id="SSF50978">
    <property type="entry name" value="WD40 repeat-like"/>
    <property type="match status" value="1"/>
</dbReference>
<dbReference type="Gene3D" id="2.130.10.10">
    <property type="entry name" value="YVTN repeat-like/Quinoprotein amine dehydrogenase"/>
    <property type="match status" value="1"/>
</dbReference>
<keyword evidence="1 3" id="KW-0853">WD repeat</keyword>
<dbReference type="PROSITE" id="PS00678">
    <property type="entry name" value="WD_REPEATS_1"/>
    <property type="match status" value="1"/>
</dbReference>
<evidence type="ECO:0000313" key="5">
    <source>
        <dbReference type="Proteomes" id="UP001212841"/>
    </source>
</evidence>
<dbReference type="PANTHER" id="PTHR46170">
    <property type="entry name" value="GATOR COMPLEX PROTEIN WDR59"/>
    <property type="match status" value="1"/>
</dbReference>
<sequence length="180" mass="20106">MTKIYGIDWSRNNENELITCSQDRLVKFWDVSQPRTCQGYITTGSPVWRARFTPFGNGVLTMPQRKDTNLCLYSCDNLSAPVYSFHGHTDVPREFVWRTKGGDGGGEREFQLVTWSKDMHLRLWPVEGELLAAVGHTPSIPLASSPDELTSLHDLPIFPEATPTSSPRLPATILSAMATP</sequence>
<feature type="repeat" description="WD" evidence="3">
    <location>
        <begin position="1"/>
        <end position="32"/>
    </location>
</feature>
<dbReference type="InterPro" id="IPR019775">
    <property type="entry name" value="WD40_repeat_CS"/>
</dbReference>
<dbReference type="PANTHER" id="PTHR46170:SF1">
    <property type="entry name" value="GATOR COMPLEX PROTEIN WDR59"/>
    <property type="match status" value="1"/>
</dbReference>
<dbReference type="GO" id="GO:0005774">
    <property type="term" value="C:vacuolar membrane"/>
    <property type="evidence" value="ECO:0007669"/>
    <property type="project" value="TreeGrafter"/>
</dbReference>
<proteinExistence type="predicted"/>
<dbReference type="GO" id="GO:1904263">
    <property type="term" value="P:positive regulation of TORC1 signaling"/>
    <property type="evidence" value="ECO:0007669"/>
    <property type="project" value="TreeGrafter"/>
</dbReference>
<dbReference type="GO" id="GO:0035591">
    <property type="term" value="F:signaling adaptor activity"/>
    <property type="evidence" value="ECO:0007669"/>
    <property type="project" value="TreeGrafter"/>
</dbReference>
<dbReference type="EMBL" id="JADGJD010002120">
    <property type="protein sequence ID" value="KAJ3034772.1"/>
    <property type="molecule type" value="Genomic_DNA"/>
</dbReference>
<accession>A0AAD5S3R0</accession>
<dbReference type="Proteomes" id="UP001212841">
    <property type="component" value="Unassembled WGS sequence"/>
</dbReference>
<name>A0AAD5S3R0_9FUNG</name>
<evidence type="ECO:0000256" key="2">
    <source>
        <dbReference type="ARBA" id="ARBA00022737"/>
    </source>
</evidence>
<gene>
    <name evidence="4" type="ORF">HK097_004401</name>
</gene>
<organism evidence="4 5">
    <name type="scientific">Rhizophlyctis rosea</name>
    <dbReference type="NCBI Taxonomy" id="64517"/>
    <lineage>
        <taxon>Eukaryota</taxon>
        <taxon>Fungi</taxon>
        <taxon>Fungi incertae sedis</taxon>
        <taxon>Chytridiomycota</taxon>
        <taxon>Chytridiomycota incertae sedis</taxon>
        <taxon>Chytridiomycetes</taxon>
        <taxon>Rhizophlyctidales</taxon>
        <taxon>Rhizophlyctidaceae</taxon>
        <taxon>Rhizophlyctis</taxon>
    </lineage>
</organism>
<dbReference type="InterPro" id="IPR015943">
    <property type="entry name" value="WD40/YVTN_repeat-like_dom_sf"/>
</dbReference>
<dbReference type="GO" id="GO:0035859">
    <property type="term" value="C:Seh1-associated complex"/>
    <property type="evidence" value="ECO:0007669"/>
    <property type="project" value="TreeGrafter"/>
</dbReference>
<reference evidence="4" key="1">
    <citation type="submission" date="2020-05" db="EMBL/GenBank/DDBJ databases">
        <title>Phylogenomic resolution of chytrid fungi.</title>
        <authorList>
            <person name="Stajich J.E."/>
            <person name="Amses K."/>
            <person name="Simmons R."/>
            <person name="Seto K."/>
            <person name="Myers J."/>
            <person name="Bonds A."/>
            <person name="Quandt C.A."/>
            <person name="Barry K."/>
            <person name="Liu P."/>
            <person name="Grigoriev I."/>
            <person name="Longcore J.E."/>
            <person name="James T.Y."/>
        </authorList>
    </citation>
    <scope>NUCLEOTIDE SEQUENCE</scope>
    <source>
        <strain evidence="4">JEL0318</strain>
    </source>
</reference>
<dbReference type="InterPro" id="IPR049567">
    <property type="entry name" value="WDR59-like"/>
</dbReference>
<keyword evidence="5" id="KW-1185">Reference proteome</keyword>
<comment type="caution">
    <text evidence="4">The sequence shown here is derived from an EMBL/GenBank/DDBJ whole genome shotgun (WGS) entry which is preliminary data.</text>
</comment>
<dbReference type="InterPro" id="IPR001680">
    <property type="entry name" value="WD40_rpt"/>
</dbReference>
<dbReference type="GO" id="GO:0034198">
    <property type="term" value="P:cellular response to amino acid starvation"/>
    <property type="evidence" value="ECO:0007669"/>
    <property type="project" value="TreeGrafter"/>
</dbReference>
<dbReference type="Pfam" id="PF00400">
    <property type="entry name" value="WD40"/>
    <property type="match status" value="1"/>
</dbReference>
<dbReference type="InterPro" id="IPR036322">
    <property type="entry name" value="WD40_repeat_dom_sf"/>
</dbReference>
<protein>
    <submittedName>
        <fullName evidence="4">Uncharacterized protein</fullName>
    </submittedName>
</protein>
<keyword evidence="2" id="KW-0677">Repeat</keyword>
<evidence type="ECO:0000313" key="4">
    <source>
        <dbReference type="EMBL" id="KAJ3034772.1"/>
    </source>
</evidence>